<dbReference type="Pfam" id="PF01040">
    <property type="entry name" value="UbiA"/>
    <property type="match status" value="1"/>
</dbReference>
<dbReference type="PANTHER" id="PTHR11048:SF28">
    <property type="entry name" value="4-HYDROXYBENZOATE POLYPRENYLTRANSFERASE, MITOCHONDRIAL"/>
    <property type="match status" value="1"/>
</dbReference>
<comment type="similarity">
    <text evidence="3">Belongs to the UbiA prenyltransferase family.</text>
</comment>
<keyword evidence="10 12" id="KW-0472">Membrane</keyword>
<evidence type="ECO:0000256" key="5">
    <source>
        <dbReference type="ARBA" id="ARBA00022519"/>
    </source>
</evidence>
<keyword evidence="14" id="KW-1185">Reference proteome</keyword>
<dbReference type="Gene3D" id="1.10.357.140">
    <property type="entry name" value="UbiA prenyltransferase"/>
    <property type="match status" value="1"/>
</dbReference>
<feature type="transmembrane region" description="Helical" evidence="12">
    <location>
        <begin position="277"/>
        <end position="298"/>
    </location>
</feature>
<evidence type="ECO:0000256" key="12">
    <source>
        <dbReference type="SAM" id="Phobius"/>
    </source>
</evidence>
<dbReference type="AlphaFoldDB" id="A0A0H2X0U7"/>
<dbReference type="RefSeq" id="WP_009872474.1">
    <property type="nucleotide sequence ID" value="NC_007429.1"/>
</dbReference>
<protein>
    <recommendedName>
        <fullName evidence="11">4-hydroxybenzoate polyprenyltransferase</fullName>
        <ecNumber evidence="11">2.5.1.39</ecNumber>
    </recommendedName>
</protein>
<evidence type="ECO:0000256" key="1">
    <source>
        <dbReference type="ARBA" id="ARBA00001946"/>
    </source>
</evidence>
<reference evidence="13 14" key="1">
    <citation type="journal article" date="2005" name="Infect. Immun.">
        <title>Comparative genomic analysis of Chlamydia trachomatis oculotropic and genitotropic strains.</title>
        <authorList>
            <person name="Carlson J.H."/>
            <person name="Porcella S.F."/>
            <person name="McClarty G."/>
            <person name="Caldwell H.D."/>
        </authorList>
    </citation>
    <scope>NUCLEOTIDE SEQUENCE [LARGE SCALE GENOMIC DNA]</scope>
    <source>
        <strain evidence="14">ATCC VR-571B / DSM 19440 / HAR-13</strain>
    </source>
</reference>
<dbReference type="HOGENOM" id="CLU_034879_5_0_0"/>
<evidence type="ECO:0000313" key="14">
    <source>
        <dbReference type="Proteomes" id="UP000002532"/>
    </source>
</evidence>
<dbReference type="EC" id="2.5.1.39" evidence="11"/>
<dbReference type="NCBIfam" id="NF009517">
    <property type="entry name" value="PRK12876.1"/>
    <property type="match status" value="1"/>
</dbReference>
<evidence type="ECO:0000256" key="9">
    <source>
        <dbReference type="ARBA" id="ARBA00022989"/>
    </source>
</evidence>
<evidence type="ECO:0000256" key="10">
    <source>
        <dbReference type="ARBA" id="ARBA00023136"/>
    </source>
</evidence>
<comment type="cofactor">
    <cofactor evidence="1">
        <name>Mg(2+)</name>
        <dbReference type="ChEBI" id="CHEBI:18420"/>
    </cofactor>
</comment>
<dbReference type="Gene3D" id="1.20.120.1780">
    <property type="entry name" value="UbiA prenyltransferase"/>
    <property type="match status" value="1"/>
</dbReference>
<dbReference type="FunFam" id="1.10.357.140:FF:000008">
    <property type="entry name" value="4-hydroxybenzoate octaprenyltransferase"/>
    <property type="match status" value="1"/>
</dbReference>
<feature type="transmembrane region" description="Helical" evidence="12">
    <location>
        <begin position="48"/>
        <end position="70"/>
    </location>
</feature>
<keyword evidence="9 12" id="KW-1133">Transmembrane helix</keyword>
<keyword evidence="7" id="KW-0831">Ubiquinone biosynthesis</keyword>
<dbReference type="NCBIfam" id="TIGR01475">
    <property type="entry name" value="ubiA_other"/>
    <property type="match status" value="1"/>
</dbReference>
<comment type="subcellular location">
    <subcellularLocation>
        <location evidence="2">Membrane</location>
        <topology evidence="2">Multi-pass membrane protein</topology>
    </subcellularLocation>
</comment>
<dbReference type="KEGG" id="cta:CTA_0239"/>
<feature type="transmembrane region" description="Helical" evidence="12">
    <location>
        <begin position="141"/>
        <end position="161"/>
    </location>
</feature>
<name>A0A0H2X0U7_CHLTA</name>
<dbReference type="CDD" id="cd13959">
    <property type="entry name" value="PT_UbiA_COQ2"/>
    <property type="match status" value="1"/>
</dbReference>
<gene>
    <name evidence="13" type="primary">ubiA</name>
    <name evidence="13" type="ordered locus">CTA_0239</name>
</gene>
<feature type="transmembrane region" description="Helical" evidence="12">
    <location>
        <begin position="167"/>
        <end position="193"/>
    </location>
</feature>
<feature type="transmembrane region" description="Helical" evidence="12">
    <location>
        <begin position="243"/>
        <end position="265"/>
    </location>
</feature>
<feature type="transmembrane region" description="Helical" evidence="12">
    <location>
        <begin position="91"/>
        <end position="108"/>
    </location>
</feature>
<evidence type="ECO:0000256" key="7">
    <source>
        <dbReference type="ARBA" id="ARBA00022688"/>
    </source>
</evidence>
<evidence type="ECO:0000313" key="13">
    <source>
        <dbReference type="EMBL" id="AAX50479.1"/>
    </source>
</evidence>
<evidence type="ECO:0000256" key="3">
    <source>
        <dbReference type="ARBA" id="ARBA00005985"/>
    </source>
</evidence>
<evidence type="ECO:0000256" key="4">
    <source>
        <dbReference type="ARBA" id="ARBA00022475"/>
    </source>
</evidence>
<feature type="transmembrane region" description="Helical" evidence="12">
    <location>
        <begin position="216"/>
        <end position="237"/>
    </location>
</feature>
<evidence type="ECO:0000256" key="11">
    <source>
        <dbReference type="ARBA" id="ARBA00034524"/>
    </source>
</evidence>
<evidence type="ECO:0000256" key="6">
    <source>
        <dbReference type="ARBA" id="ARBA00022679"/>
    </source>
</evidence>
<dbReference type="InterPro" id="IPR044878">
    <property type="entry name" value="UbiA_sf"/>
</dbReference>
<dbReference type="InterPro" id="IPR000537">
    <property type="entry name" value="UbiA_prenyltransferase"/>
</dbReference>
<dbReference type="InterPro" id="IPR006371">
    <property type="entry name" value="Polyprenyltransferase_UbiA-li"/>
</dbReference>
<sequence length="302" mass="33587">MSKIVLIQQLIKCKYALFAALFLASSTLFCFSLPCTPFSLFSLGSIKTISLGGSAFFIARALGMIVNQVVDCAIDKRNPRTQSRVLPAELLSIKHSMLLLTLCLILFLSTCWLFNPLCFSLAVLSTLIMIIYPYTKRFTFLCHWILGLVYYLAILMNFFAIIETPSFSLFCMSSLLGISFGMIIAANDIIYALQDVEFDQKEGLFSIPARFGTKQAITIASANLIASAIAYLLIGYFVPNKTIFYLCSLVPLTGILRTIKHYSLIDPRAKSTLQQNFFLGNLSLGIAFFANMIGLFLLRGIL</sequence>
<accession>A0A0H2X0U7</accession>
<feature type="transmembrane region" description="Helical" evidence="12">
    <location>
        <begin position="114"/>
        <end position="134"/>
    </location>
</feature>
<keyword evidence="8 12" id="KW-0812">Transmembrane</keyword>
<evidence type="ECO:0000256" key="2">
    <source>
        <dbReference type="ARBA" id="ARBA00004141"/>
    </source>
</evidence>
<dbReference type="Proteomes" id="UP000002532">
    <property type="component" value="Chromosome"/>
</dbReference>
<dbReference type="GO" id="GO:0006744">
    <property type="term" value="P:ubiquinone biosynthetic process"/>
    <property type="evidence" value="ECO:0007669"/>
    <property type="project" value="UniProtKB-KW"/>
</dbReference>
<keyword evidence="4" id="KW-1003">Cell membrane</keyword>
<dbReference type="GO" id="GO:0008412">
    <property type="term" value="F:4-hydroxybenzoate polyprenyltransferase activity"/>
    <property type="evidence" value="ECO:0007669"/>
    <property type="project" value="UniProtKB-EC"/>
</dbReference>
<dbReference type="InterPro" id="IPR039653">
    <property type="entry name" value="Prenyltransferase"/>
</dbReference>
<evidence type="ECO:0000256" key="8">
    <source>
        <dbReference type="ARBA" id="ARBA00022692"/>
    </source>
</evidence>
<dbReference type="EMBL" id="CP000051">
    <property type="protein sequence ID" value="AAX50479.1"/>
    <property type="molecule type" value="Genomic_DNA"/>
</dbReference>
<dbReference type="PANTHER" id="PTHR11048">
    <property type="entry name" value="PRENYLTRANSFERASES"/>
    <property type="match status" value="1"/>
</dbReference>
<keyword evidence="5" id="KW-0997">Cell inner membrane</keyword>
<proteinExistence type="inferred from homology"/>
<dbReference type="FunFam" id="1.20.120.1780:FF:000001">
    <property type="entry name" value="4-hydroxybenzoate octaprenyltransferase"/>
    <property type="match status" value="1"/>
</dbReference>
<dbReference type="GO" id="GO:0005886">
    <property type="term" value="C:plasma membrane"/>
    <property type="evidence" value="ECO:0007669"/>
    <property type="project" value="TreeGrafter"/>
</dbReference>
<keyword evidence="6 13" id="KW-0808">Transferase</keyword>
<organism evidence="13 14">
    <name type="scientific">Chlamydia trachomatis serovar A (strain ATCC VR-571B / DSM 19440 / HAR-13)</name>
    <dbReference type="NCBI Taxonomy" id="315277"/>
    <lineage>
        <taxon>Bacteria</taxon>
        <taxon>Pseudomonadati</taxon>
        <taxon>Chlamydiota</taxon>
        <taxon>Chlamydiia</taxon>
        <taxon>Chlamydiales</taxon>
        <taxon>Chlamydiaceae</taxon>
        <taxon>Chlamydia/Chlamydophila group</taxon>
        <taxon>Chlamydia</taxon>
    </lineage>
</organism>